<feature type="transmembrane region" description="Helical" evidence="6">
    <location>
        <begin position="271"/>
        <end position="287"/>
    </location>
</feature>
<dbReference type="NCBIfam" id="TIGR00361">
    <property type="entry name" value="ComEC_Rec2"/>
    <property type="match status" value="1"/>
</dbReference>
<organism evidence="8 9">
    <name type="scientific">Halomonas citrativorans</name>
    <dbReference type="NCBI Taxonomy" id="2742612"/>
    <lineage>
        <taxon>Bacteria</taxon>
        <taxon>Pseudomonadati</taxon>
        <taxon>Pseudomonadota</taxon>
        <taxon>Gammaproteobacteria</taxon>
        <taxon>Oceanospirillales</taxon>
        <taxon>Halomonadaceae</taxon>
        <taxon>Halomonas</taxon>
    </lineage>
</organism>
<keyword evidence="5 6" id="KW-0472">Membrane</keyword>
<dbReference type="PANTHER" id="PTHR30619">
    <property type="entry name" value="DNA INTERNALIZATION/COMPETENCE PROTEIN COMEC/REC2"/>
    <property type="match status" value="1"/>
</dbReference>
<dbReference type="NCBIfam" id="TIGR00360">
    <property type="entry name" value="ComEC_N-term"/>
    <property type="match status" value="1"/>
</dbReference>
<dbReference type="GO" id="GO:0030420">
    <property type="term" value="P:establishment of competence for transformation"/>
    <property type="evidence" value="ECO:0007669"/>
    <property type="project" value="InterPro"/>
</dbReference>
<dbReference type="SUPFAM" id="SSF56281">
    <property type="entry name" value="Metallo-hydrolase/oxidoreductase"/>
    <property type="match status" value="1"/>
</dbReference>
<feature type="transmembrane region" description="Helical" evidence="6">
    <location>
        <begin position="461"/>
        <end position="480"/>
    </location>
</feature>
<evidence type="ECO:0000256" key="2">
    <source>
        <dbReference type="ARBA" id="ARBA00022475"/>
    </source>
</evidence>
<dbReference type="Gene3D" id="3.60.15.10">
    <property type="entry name" value="Ribonuclease Z/Hydroxyacylglutathione hydrolase-like"/>
    <property type="match status" value="1"/>
</dbReference>
<feature type="transmembrane region" description="Helical" evidence="6">
    <location>
        <begin position="236"/>
        <end position="259"/>
    </location>
</feature>
<comment type="caution">
    <text evidence="8">The sequence shown here is derived from an EMBL/GenBank/DDBJ whole genome shotgun (WGS) entry which is preliminary data.</text>
</comment>
<dbReference type="Pfam" id="PF13567">
    <property type="entry name" value="DUF4131"/>
    <property type="match status" value="1"/>
</dbReference>
<dbReference type="InterPro" id="IPR036866">
    <property type="entry name" value="RibonucZ/Hydroxyglut_hydro"/>
</dbReference>
<feature type="domain" description="Metallo-beta-lactamase" evidence="7">
    <location>
        <begin position="520"/>
        <end position="699"/>
    </location>
</feature>
<dbReference type="Pfam" id="PF00753">
    <property type="entry name" value="Lactamase_B"/>
    <property type="match status" value="1"/>
</dbReference>
<evidence type="ECO:0000256" key="5">
    <source>
        <dbReference type="ARBA" id="ARBA00023136"/>
    </source>
</evidence>
<dbReference type="Proteomes" id="UP000196331">
    <property type="component" value="Unassembled WGS sequence"/>
</dbReference>
<keyword evidence="2" id="KW-1003">Cell membrane</keyword>
<keyword evidence="3 6" id="KW-0812">Transmembrane</keyword>
<gene>
    <name evidence="8" type="ORF">CZ787_11890</name>
</gene>
<sequence>MPFGIAIPAALAALLGAIIAGLSGITGVMSPFVGIGLLGALLLTIWRAKAAFWLLLGGWVVVGIHQEWGSRLPEGLNGEDVVVEARVLSATPLGDAQRLLLAIRTCEGPKHRPACDALNKVRVTAYNAPAYYAGEQWRMTLRLRPPGGFSNPGTFDFEQWLWREGIHATGYVRQEPAPTQLATAGFSVRKLALDVLERQPLGERTRRWLAALTLGEGSQLTQDDWSLLNATGTTHLVVISGLHVGLVAGFALLLAKLIARLTMPLNWRMCVWPWWVAALVTIGYAYLAGMEPPAMRAMVMTLVGLWVLSGRHSPATWQAWWLALAIILLLDPLSLWRPGLWLSFVAVAWLIIIWQGRTRPNGVKGWCWALLRSQLLLAPLMAAAVLIAFGRMAPGAPIINVIAVPWVSSIMVPLALLGWIFSPLAWLGTGMWWLFEQALSVFYVFLTVTSERWPLWEPDHALVYPLSGALLLLALCWGLPGVVSWLKVGATFLVVSLAWWLPLEQIPKGTLRVTVHDVGQGQLIELRSQQYRLLYDTGPRFQAGFMPLQTLWSPGQRFDEVIVSHADSDHAGGIGALLESHAVTHWRAPLGETLPVTATPCERGQQWQRDGITYRFLWPPAGSNDYSANDRSCVLEVSAGEHRLLITGDVSRDIERRFLKDIDVPLSVLVAGHHGSRTSSGVQFVQHTTPLHVIFSAGRNNAFQHPVDDVVRRFRAYKSCLWSTGHDGALRFWLQKDHPVSITPMRWPSGSVQHGGVKRC</sequence>
<dbReference type="InterPro" id="IPR001279">
    <property type="entry name" value="Metallo-B-lactamas"/>
</dbReference>
<evidence type="ECO:0000313" key="9">
    <source>
        <dbReference type="Proteomes" id="UP000196331"/>
    </source>
</evidence>
<dbReference type="OrthoDB" id="9761531at2"/>
<dbReference type="InterPro" id="IPR004797">
    <property type="entry name" value="Competence_ComEC/Rec2"/>
</dbReference>
<feature type="transmembrane region" description="Helical" evidence="6">
    <location>
        <begin position="431"/>
        <end position="449"/>
    </location>
</feature>
<evidence type="ECO:0000313" key="8">
    <source>
        <dbReference type="EMBL" id="SJN13789.1"/>
    </source>
</evidence>
<dbReference type="PANTHER" id="PTHR30619:SF1">
    <property type="entry name" value="RECOMBINATION PROTEIN 2"/>
    <property type="match status" value="1"/>
</dbReference>
<keyword evidence="4 6" id="KW-1133">Transmembrane helix</keyword>
<feature type="transmembrane region" description="Helical" evidence="6">
    <location>
        <begin position="401"/>
        <end position="425"/>
    </location>
</feature>
<dbReference type="Pfam" id="PF03772">
    <property type="entry name" value="Competence"/>
    <property type="match status" value="1"/>
</dbReference>
<dbReference type="SMART" id="SM00849">
    <property type="entry name" value="Lactamase_B"/>
    <property type="match status" value="1"/>
</dbReference>
<dbReference type="InterPro" id="IPR052159">
    <property type="entry name" value="Competence_DNA_uptake"/>
</dbReference>
<feature type="transmembrane region" description="Helical" evidence="6">
    <location>
        <begin position="340"/>
        <end position="357"/>
    </location>
</feature>
<evidence type="ECO:0000256" key="4">
    <source>
        <dbReference type="ARBA" id="ARBA00022989"/>
    </source>
</evidence>
<evidence type="ECO:0000256" key="3">
    <source>
        <dbReference type="ARBA" id="ARBA00022692"/>
    </source>
</evidence>
<feature type="transmembrane region" description="Helical" evidence="6">
    <location>
        <begin position="369"/>
        <end position="389"/>
    </location>
</feature>
<feature type="transmembrane region" description="Helical" evidence="6">
    <location>
        <begin position="315"/>
        <end position="333"/>
    </location>
</feature>
<reference evidence="8 9" key="1">
    <citation type="submission" date="2017-02" db="EMBL/GenBank/DDBJ databases">
        <authorList>
            <person name="Dridi B."/>
        </authorList>
    </citation>
    <scope>NUCLEOTIDE SEQUENCE [LARGE SCALE GENOMIC DNA]</scope>
    <source>
        <strain evidence="8 9">JB380</strain>
    </source>
</reference>
<dbReference type="GO" id="GO:0005886">
    <property type="term" value="C:plasma membrane"/>
    <property type="evidence" value="ECO:0007669"/>
    <property type="project" value="UniProtKB-SubCell"/>
</dbReference>
<dbReference type="InterPro" id="IPR025405">
    <property type="entry name" value="DUF4131"/>
</dbReference>
<dbReference type="CDD" id="cd07731">
    <property type="entry name" value="ComA-like_MBL-fold"/>
    <property type="match status" value="1"/>
</dbReference>
<dbReference type="RefSeq" id="WP_087109317.1">
    <property type="nucleotide sequence ID" value="NZ_FUKM01000048.1"/>
</dbReference>
<feature type="transmembrane region" description="Helical" evidence="6">
    <location>
        <begin position="34"/>
        <end position="62"/>
    </location>
</feature>
<protein>
    <submittedName>
        <fullName evidence="8">DNA internalization-related competence protein ComEC/Rec2</fullName>
    </submittedName>
</protein>
<dbReference type="AlphaFoldDB" id="A0A1R4I226"/>
<evidence type="ECO:0000259" key="7">
    <source>
        <dbReference type="SMART" id="SM00849"/>
    </source>
</evidence>
<evidence type="ECO:0000256" key="6">
    <source>
        <dbReference type="SAM" id="Phobius"/>
    </source>
</evidence>
<comment type="subcellular location">
    <subcellularLocation>
        <location evidence="1">Cell membrane</location>
        <topology evidence="1">Multi-pass membrane protein</topology>
    </subcellularLocation>
</comment>
<dbReference type="InterPro" id="IPR004477">
    <property type="entry name" value="ComEC_N"/>
</dbReference>
<accession>A0A1R4I226</accession>
<dbReference type="InterPro" id="IPR035681">
    <property type="entry name" value="ComA-like_MBL"/>
</dbReference>
<dbReference type="EMBL" id="FUKM01000048">
    <property type="protein sequence ID" value="SJN13789.1"/>
    <property type="molecule type" value="Genomic_DNA"/>
</dbReference>
<evidence type="ECO:0000256" key="1">
    <source>
        <dbReference type="ARBA" id="ARBA00004651"/>
    </source>
</evidence>
<name>A0A1R4I226_9GAMM</name>
<proteinExistence type="predicted"/>